<reference evidence="13 14" key="1">
    <citation type="submission" date="2019-12" db="EMBL/GenBank/DDBJ databases">
        <authorList>
            <person name="Scholz U."/>
            <person name="Mascher M."/>
            <person name="Fiebig A."/>
        </authorList>
    </citation>
    <scope>NUCLEOTIDE SEQUENCE</scope>
</reference>
<evidence type="ECO:0000256" key="1">
    <source>
        <dbReference type="ARBA" id="ARBA00002159"/>
    </source>
</evidence>
<protein>
    <recommendedName>
        <fullName evidence="10">Auxin-responsive protein</fullName>
    </recommendedName>
</protein>
<evidence type="ECO:0000256" key="4">
    <source>
        <dbReference type="ARBA" id="ARBA00011726"/>
    </source>
</evidence>
<keyword evidence="14" id="KW-1185">Reference proteome</keyword>
<comment type="subunit">
    <text evidence="4 10">Homodimers and heterodimers.</text>
</comment>
<dbReference type="AlphaFoldDB" id="A0A7I8JAN0"/>
<organism evidence="13">
    <name type="scientific">Spirodela intermedia</name>
    <name type="common">Intermediate duckweed</name>
    <dbReference type="NCBI Taxonomy" id="51605"/>
    <lineage>
        <taxon>Eukaryota</taxon>
        <taxon>Viridiplantae</taxon>
        <taxon>Streptophyta</taxon>
        <taxon>Embryophyta</taxon>
        <taxon>Tracheophyta</taxon>
        <taxon>Spermatophyta</taxon>
        <taxon>Magnoliopsida</taxon>
        <taxon>Liliopsida</taxon>
        <taxon>Araceae</taxon>
        <taxon>Lemnoideae</taxon>
        <taxon>Spirodela</taxon>
    </lineage>
</organism>
<gene>
    <name evidence="13" type="ORF">SI7747_10012906</name>
</gene>
<evidence type="ECO:0000256" key="9">
    <source>
        <dbReference type="ARBA" id="ARBA00023294"/>
    </source>
</evidence>
<feature type="compositionally biased region" description="Low complexity" evidence="11">
    <location>
        <begin position="106"/>
        <end position="122"/>
    </location>
</feature>
<dbReference type="Proteomes" id="UP001189122">
    <property type="component" value="Unassembled WGS sequence"/>
</dbReference>
<dbReference type="PANTHER" id="PTHR31734:SF6">
    <property type="entry name" value="AUXIN-RESPONSIVE PROTEIN IAA11"/>
    <property type="match status" value="1"/>
</dbReference>
<accession>A0A7I8JAN0</accession>
<feature type="compositionally biased region" description="Basic and acidic residues" evidence="11">
    <location>
        <begin position="167"/>
        <end position="182"/>
    </location>
</feature>
<evidence type="ECO:0000256" key="6">
    <source>
        <dbReference type="ARBA" id="ARBA00023015"/>
    </source>
</evidence>
<keyword evidence="5 10" id="KW-0678">Repressor</keyword>
<feature type="domain" description="PB1" evidence="12">
    <location>
        <begin position="189"/>
        <end position="285"/>
    </location>
</feature>
<comment type="function">
    <text evidence="1 10">Aux/IAA proteins are short-lived transcriptional factors that function as repressors of early auxin response genes at low auxin concentrations.</text>
</comment>
<keyword evidence="9 10" id="KW-0927">Auxin signaling pathway</keyword>
<comment type="similarity">
    <text evidence="3 10">Belongs to the Aux/IAA family.</text>
</comment>
<evidence type="ECO:0000256" key="10">
    <source>
        <dbReference type="RuleBase" id="RU004549"/>
    </source>
</evidence>
<dbReference type="SUPFAM" id="SSF54277">
    <property type="entry name" value="CAD &amp; PB1 domains"/>
    <property type="match status" value="1"/>
</dbReference>
<dbReference type="Gene3D" id="3.10.20.90">
    <property type="entry name" value="Phosphatidylinositol 3-kinase Catalytic Subunit, Chain A, domain 1"/>
    <property type="match status" value="1"/>
</dbReference>
<feature type="region of interest" description="Disordered" evidence="11">
    <location>
        <begin position="35"/>
        <end position="62"/>
    </location>
</feature>
<comment type="subcellular location">
    <subcellularLocation>
        <location evidence="2 10">Nucleus</location>
    </subcellularLocation>
</comment>
<dbReference type="GO" id="GO:0006355">
    <property type="term" value="P:regulation of DNA-templated transcription"/>
    <property type="evidence" value="ECO:0007669"/>
    <property type="project" value="InterPro"/>
</dbReference>
<sequence>MSMARRLEEAVEAAGEQDYCARIIASEASSSYPAEATRGARRLVGGENEGEAGWGGGGRDDGENEADLELGLSLGATKAAAAWGAVPWRDYCRILTAKDFPSIVVSRGSPISSSSSSASSPNLGGGGRVGAAGVTGTKRAADSASPRANTSPPAYRINTLMNNSKNNSDDGGSKDDRRKKASGDAVAAAHHNAVKMDGMPIGRKVDLSSHCDYKTLALALEDMFEEHCSLSNLPSGRRTLKLLDGASEFVLTYEDKDGDWLLVGDVPWGMFVSSIKRLRIMRTLDARGLPTCKLGVRRV</sequence>
<dbReference type="PROSITE" id="PS51745">
    <property type="entry name" value="PB1"/>
    <property type="match status" value="1"/>
</dbReference>
<keyword evidence="8 10" id="KW-0539">Nucleus</keyword>
<evidence type="ECO:0000256" key="2">
    <source>
        <dbReference type="ARBA" id="ARBA00004123"/>
    </source>
</evidence>
<keyword evidence="6 10" id="KW-0805">Transcription regulation</keyword>
<evidence type="ECO:0000313" key="14">
    <source>
        <dbReference type="Proteomes" id="UP001189122"/>
    </source>
</evidence>
<dbReference type="GO" id="GO:0009734">
    <property type="term" value="P:auxin-activated signaling pathway"/>
    <property type="evidence" value="ECO:0007669"/>
    <property type="project" value="UniProtKB-UniRule"/>
</dbReference>
<dbReference type="InterPro" id="IPR033389">
    <property type="entry name" value="AUX/IAA_dom"/>
</dbReference>
<dbReference type="EMBL" id="LR743597">
    <property type="protein sequence ID" value="CAA2627253.1"/>
    <property type="molecule type" value="Genomic_DNA"/>
</dbReference>
<dbReference type="EMBL" id="CACRZD030000010">
    <property type="protein sequence ID" value="CAA6666513.1"/>
    <property type="molecule type" value="Genomic_DNA"/>
</dbReference>
<keyword evidence="7 10" id="KW-0804">Transcription</keyword>
<dbReference type="InterPro" id="IPR003311">
    <property type="entry name" value="AUX_IAA"/>
</dbReference>
<evidence type="ECO:0000256" key="5">
    <source>
        <dbReference type="ARBA" id="ARBA00022491"/>
    </source>
</evidence>
<dbReference type="GO" id="GO:0005634">
    <property type="term" value="C:nucleus"/>
    <property type="evidence" value="ECO:0007669"/>
    <property type="project" value="UniProtKB-SubCell"/>
</dbReference>
<name>A0A7I8JAN0_SPIIN</name>
<evidence type="ECO:0000256" key="3">
    <source>
        <dbReference type="ARBA" id="ARBA00006728"/>
    </source>
</evidence>
<evidence type="ECO:0000313" key="13">
    <source>
        <dbReference type="EMBL" id="CAA2627253.1"/>
    </source>
</evidence>
<dbReference type="Pfam" id="PF02309">
    <property type="entry name" value="AUX_IAA"/>
    <property type="match status" value="1"/>
</dbReference>
<evidence type="ECO:0000256" key="7">
    <source>
        <dbReference type="ARBA" id="ARBA00023163"/>
    </source>
</evidence>
<evidence type="ECO:0000256" key="8">
    <source>
        <dbReference type="ARBA" id="ARBA00023242"/>
    </source>
</evidence>
<dbReference type="InterPro" id="IPR053793">
    <property type="entry name" value="PB1-like"/>
</dbReference>
<feature type="region of interest" description="Disordered" evidence="11">
    <location>
        <begin position="106"/>
        <end position="186"/>
    </location>
</feature>
<evidence type="ECO:0000256" key="11">
    <source>
        <dbReference type="SAM" id="MobiDB-lite"/>
    </source>
</evidence>
<evidence type="ECO:0000259" key="12">
    <source>
        <dbReference type="PROSITE" id="PS51745"/>
    </source>
</evidence>
<proteinExistence type="inferred from homology"/>
<dbReference type="PANTHER" id="PTHR31734">
    <property type="entry name" value="AUXIN-RESPONSIVE PROTEIN IAA17"/>
    <property type="match status" value="1"/>
</dbReference>